<keyword evidence="1" id="KW-0472">Membrane</keyword>
<dbReference type="Proteomes" id="UP000198598">
    <property type="component" value="Unassembled WGS sequence"/>
</dbReference>
<keyword evidence="1" id="KW-1133">Transmembrane helix</keyword>
<proteinExistence type="predicted"/>
<dbReference type="EMBL" id="FOLQ01000001">
    <property type="protein sequence ID" value="SFC12873.1"/>
    <property type="molecule type" value="Genomic_DNA"/>
</dbReference>
<gene>
    <name evidence="2" type="ORF">SAMN05216167_101515</name>
</gene>
<evidence type="ECO:0000313" key="2">
    <source>
        <dbReference type="EMBL" id="SFC12873.1"/>
    </source>
</evidence>
<keyword evidence="1" id="KW-0812">Transmembrane</keyword>
<protein>
    <submittedName>
        <fullName evidence="2">Uncharacterized protein</fullName>
    </submittedName>
</protein>
<reference evidence="2 3" key="1">
    <citation type="submission" date="2016-10" db="EMBL/GenBank/DDBJ databases">
        <authorList>
            <person name="de Groot N.N."/>
        </authorList>
    </citation>
    <scope>NUCLEOTIDE SEQUENCE [LARGE SCALE GENOMIC DNA]</scope>
    <source>
        <strain evidence="2 3">DSM 26130</strain>
    </source>
</reference>
<keyword evidence="3" id="KW-1185">Reference proteome</keyword>
<feature type="transmembrane region" description="Helical" evidence="1">
    <location>
        <begin position="27"/>
        <end position="46"/>
    </location>
</feature>
<name>A0A1I1GUJ9_9BACT</name>
<dbReference type="AlphaFoldDB" id="A0A1I1GUJ9"/>
<accession>A0A1I1GUJ9</accession>
<evidence type="ECO:0000313" key="3">
    <source>
        <dbReference type="Proteomes" id="UP000198598"/>
    </source>
</evidence>
<sequence length="51" mass="5709">MSKPVLITLLATLAMLPLCLFGYLDSFVMTPICLFLLLCLMVLEAYKKKGK</sequence>
<organism evidence="2 3">
    <name type="scientific">Spirosoma endophyticum</name>
    <dbReference type="NCBI Taxonomy" id="662367"/>
    <lineage>
        <taxon>Bacteria</taxon>
        <taxon>Pseudomonadati</taxon>
        <taxon>Bacteroidota</taxon>
        <taxon>Cytophagia</taxon>
        <taxon>Cytophagales</taxon>
        <taxon>Cytophagaceae</taxon>
        <taxon>Spirosoma</taxon>
    </lineage>
</organism>
<evidence type="ECO:0000256" key="1">
    <source>
        <dbReference type="SAM" id="Phobius"/>
    </source>
</evidence>